<evidence type="ECO:0000256" key="6">
    <source>
        <dbReference type="RuleBase" id="RU366022"/>
    </source>
</evidence>
<evidence type="ECO:0000256" key="2">
    <source>
        <dbReference type="ARBA" id="ARBA00017647"/>
    </source>
</evidence>
<dbReference type="Proteomes" id="UP001359485">
    <property type="component" value="Unassembled WGS sequence"/>
</dbReference>
<protein>
    <recommendedName>
        <fullName evidence="2 6">Ubiquitin-like modifier-activating enzyme ATG7</fullName>
    </recommendedName>
    <alternativeName>
        <fullName evidence="6">Autophagy-related protein 7</fullName>
    </alternativeName>
</protein>
<comment type="function">
    <text evidence="6">E1-like activating enzyme involved in the 2 ubiquitin-like systems required for autophagy.</text>
</comment>
<dbReference type="Gene3D" id="3.40.140.100">
    <property type="entry name" value="Ubiquitin-like modifier-activating enzyme ATG7 C-terminal domain"/>
    <property type="match status" value="1"/>
</dbReference>
<comment type="caution">
    <text evidence="9">The sequence shown here is derived from an EMBL/GenBank/DDBJ whole genome shotgun (WGS) entry which is preliminary data.</text>
</comment>
<evidence type="ECO:0000256" key="4">
    <source>
        <dbReference type="ARBA" id="ARBA00022927"/>
    </source>
</evidence>
<evidence type="ECO:0000313" key="10">
    <source>
        <dbReference type="Proteomes" id="UP001359485"/>
    </source>
</evidence>
<dbReference type="NCBIfam" id="TIGR01381">
    <property type="entry name" value="E1_like_apg7"/>
    <property type="match status" value="1"/>
</dbReference>
<dbReference type="PANTHER" id="PTHR10953">
    <property type="entry name" value="UBIQUITIN-ACTIVATING ENZYME E1"/>
    <property type="match status" value="1"/>
</dbReference>
<keyword evidence="3 6" id="KW-0813">Transport</keyword>
<comment type="subunit">
    <text evidence="6">Homodimer.</text>
</comment>
<evidence type="ECO:0000256" key="5">
    <source>
        <dbReference type="ARBA" id="ARBA00023006"/>
    </source>
</evidence>
<comment type="subcellular location">
    <subcellularLocation>
        <location evidence="6">Cytoplasm</location>
    </subcellularLocation>
    <subcellularLocation>
        <location evidence="6">Preautophagosomal structure</location>
    </subcellularLocation>
</comment>
<evidence type="ECO:0000313" key="9">
    <source>
        <dbReference type="EMBL" id="KAK6635060.1"/>
    </source>
</evidence>
<dbReference type="EMBL" id="JAWJWF010000003">
    <property type="protein sequence ID" value="KAK6635060.1"/>
    <property type="molecule type" value="Genomic_DNA"/>
</dbReference>
<gene>
    <name evidence="9" type="ORF">RUM44_000309</name>
</gene>
<dbReference type="PANTHER" id="PTHR10953:SF3">
    <property type="entry name" value="UBIQUITIN-LIKE MODIFIER-ACTIVATING ENZYME ATG7"/>
    <property type="match status" value="1"/>
</dbReference>
<evidence type="ECO:0000256" key="1">
    <source>
        <dbReference type="ARBA" id="ARBA00010931"/>
    </source>
</evidence>
<evidence type="ECO:0000259" key="7">
    <source>
        <dbReference type="Pfam" id="PF00899"/>
    </source>
</evidence>
<dbReference type="Gene3D" id="3.40.50.720">
    <property type="entry name" value="NAD(P)-binding Rossmann-like Domain"/>
    <property type="match status" value="1"/>
</dbReference>
<dbReference type="InterPro" id="IPR032197">
    <property type="entry name" value="Atg7_N"/>
</dbReference>
<keyword evidence="5 6" id="KW-0072">Autophagy</keyword>
<keyword evidence="10" id="KW-1185">Reference proteome</keyword>
<dbReference type="CDD" id="cd01486">
    <property type="entry name" value="Apg7"/>
    <property type="match status" value="1"/>
</dbReference>
<organism evidence="9 10">
    <name type="scientific">Polyplax serrata</name>
    <name type="common">Common mouse louse</name>
    <dbReference type="NCBI Taxonomy" id="468196"/>
    <lineage>
        <taxon>Eukaryota</taxon>
        <taxon>Metazoa</taxon>
        <taxon>Ecdysozoa</taxon>
        <taxon>Arthropoda</taxon>
        <taxon>Hexapoda</taxon>
        <taxon>Insecta</taxon>
        <taxon>Pterygota</taxon>
        <taxon>Neoptera</taxon>
        <taxon>Paraneoptera</taxon>
        <taxon>Psocodea</taxon>
        <taxon>Troctomorpha</taxon>
        <taxon>Phthiraptera</taxon>
        <taxon>Anoplura</taxon>
        <taxon>Polyplacidae</taxon>
        <taxon>Polyplax</taxon>
    </lineage>
</organism>
<reference evidence="9 10" key="1">
    <citation type="submission" date="2023-09" db="EMBL/GenBank/DDBJ databases">
        <title>Genomes of two closely related lineages of the louse Polyplax serrata with different host specificities.</title>
        <authorList>
            <person name="Martinu J."/>
            <person name="Tarabai H."/>
            <person name="Stefka J."/>
            <person name="Hypsa V."/>
        </authorList>
    </citation>
    <scope>NUCLEOTIDE SEQUENCE [LARGE SCALE GENOMIC DNA]</scope>
    <source>
        <strain evidence="9">98ZLc_SE</strain>
    </source>
</reference>
<feature type="domain" description="THIF-type NAD/FAD binding fold" evidence="7">
    <location>
        <begin position="326"/>
        <end position="569"/>
    </location>
</feature>
<dbReference type="SUPFAM" id="SSF69572">
    <property type="entry name" value="Activating enzymes of the ubiquitin-like proteins"/>
    <property type="match status" value="1"/>
</dbReference>
<proteinExistence type="inferred from homology"/>
<dbReference type="InterPro" id="IPR045886">
    <property type="entry name" value="ThiF/MoeB/HesA"/>
</dbReference>
<evidence type="ECO:0000256" key="3">
    <source>
        <dbReference type="ARBA" id="ARBA00022448"/>
    </source>
</evidence>
<dbReference type="Pfam" id="PF16420">
    <property type="entry name" value="ATG7_N"/>
    <property type="match status" value="1"/>
</dbReference>
<dbReference type="InterPro" id="IPR035985">
    <property type="entry name" value="Ubiquitin-activating_enz"/>
</dbReference>
<dbReference type="InterPro" id="IPR042523">
    <property type="entry name" value="Atg7_N_2"/>
</dbReference>
<sequence>MEEQKNLLKFVFFKSQVDPSFWQRLTELKLDKDRLNENSHQIWGYYSNRKPEGQNQLLSVDASSFNQQPDDNRIFGVGLIMNKNTIEGFKEENKIEILKNEGKEMMKVIKEEALNNPSLLARFYMLTYANLKSYQYYYWFAFPAPTFLSYTNLAGPQNVREVLSDEQQKDLCEKYSELDSHNKGYFFIHVNKEGIELVTVAEGITRLENNTRWILGFSDTSNSEFPSWPLRNFLALVTYHCPDFVKTPMQIVCLRLHFSAGTWTMCDSLTFTIEVNVKQNPWTEDNWVGWEKNEKQKLGPQVANMKHHMDPLSLAETSVDLNLKLMKWQILPNLNLDVVKRSKCLLFGAGTLGCVVARHLMSWGVRHVTFVDCGTISHSNPVRQFLYKFEDVGKSKAETAAAALREIAPGMVSSGFSFTVPMPGHPVGDSLIESTRHNVKQLEELIEDHDVTFLLMDSRESRWLPTLVASAKGKLAINAALGFDSYLVMRHGVRRELPSGEKKSNISTYKLLPGDKLGCYFCNDVTAPGNSFKGRTLDQQCTVTRPGVSGLAGALAVELFVSILQHSLRELAPAETDPESTVTGSQLGIVPHSIRGFISHYSTLLPAVEAFSSCVACSEKVISKYRETGFDFVLKALESKTYLEDLCGLTELQNEPLIEEIFEFSESESDE</sequence>
<dbReference type="Gene3D" id="3.40.140.70">
    <property type="entry name" value="Ubiquitin-like modifier-activating enzyme ATG7 N-terminal domain"/>
    <property type="match status" value="1"/>
</dbReference>
<dbReference type="Pfam" id="PF00899">
    <property type="entry name" value="ThiF"/>
    <property type="match status" value="1"/>
</dbReference>
<evidence type="ECO:0000259" key="8">
    <source>
        <dbReference type="Pfam" id="PF16420"/>
    </source>
</evidence>
<dbReference type="InterPro" id="IPR042522">
    <property type="entry name" value="Atg7_N_1"/>
</dbReference>
<accession>A0ABR1B529</accession>
<feature type="domain" description="Ubiquitin-like modifier-activating enzyme Atg7 N-terminal" evidence="8">
    <location>
        <begin position="8"/>
        <end position="309"/>
    </location>
</feature>
<name>A0ABR1B529_POLSC</name>
<keyword evidence="4 6" id="KW-0653">Protein transport</keyword>
<keyword evidence="6" id="KW-0963">Cytoplasm</keyword>
<comment type="similarity">
    <text evidence="1 6">Belongs to the ATG7 family.</text>
</comment>
<dbReference type="InterPro" id="IPR000594">
    <property type="entry name" value="ThiF_NAD_FAD-bd"/>
</dbReference>
<keyword evidence="6" id="KW-0833">Ubl conjugation pathway</keyword>
<dbReference type="InterPro" id="IPR006285">
    <property type="entry name" value="Atg7"/>
</dbReference>